<dbReference type="InterPro" id="IPR036013">
    <property type="entry name" value="Band_7/SPFH_dom_sf"/>
</dbReference>
<protein>
    <recommendedName>
        <fullName evidence="7">Band 7 domain-containing protein</fullName>
    </recommendedName>
</protein>
<comment type="similarity">
    <text evidence="2 5">Belongs to the band 7/mec-2 family. Flotillin subfamily.</text>
</comment>
<dbReference type="InterPro" id="IPR027705">
    <property type="entry name" value="Flotillin_fam"/>
</dbReference>
<dbReference type="PANTHER" id="PTHR13806:SF31">
    <property type="entry name" value="FLOTILLIN-LIKE PROTEIN 1-RELATED"/>
    <property type="match status" value="1"/>
</dbReference>
<evidence type="ECO:0000256" key="4">
    <source>
        <dbReference type="ARBA" id="ARBA00023136"/>
    </source>
</evidence>
<name>A0A8H4PWY4_9HYPO</name>
<dbReference type="CDD" id="cd03399">
    <property type="entry name" value="SPFH_flotillin"/>
    <property type="match status" value="1"/>
</dbReference>
<sequence length="588" mass="63664">MRYRISNPDEYMAITGMGVRSVRITKAAWVWPFQRCTRFSVQPHDYAMDLQAMTKEKLQFSLPVVFTVGPDVNRRGANALGAGGEGGANDFPNHGSNKTKSSVVVGKATPLDDIEDGGDALVKYVMLLANDGDHHSRAVAPTGISDDTAQRGHDTAQRPPDTTQRAAHVANIIKGIIEGETRVLVSSLTMEEIFSEREVFKRRIFRNIQSELDQFGLKIYNANVKELKDAPGSVYFGSLSRKAHEGATNQARIDVAEAQLRGTVGEAQRRGQQDRELAKITAETAIQKTVRDRECAEAEARLMTTKAGLARDVDIACAVAKRALESRDQDLKREVELKRAAAELERRRASEVVAATVARESGQQNADADAYQVRAKADAVAYQGRAKADADAYAVGQVRESSKQNADADAYQVRTKADAAAYQGRAKADADAYAVEKGSSADALAKQKEAEALAWGRKQDAEALACMADAYAKLGHALGGPQGLLQYLMIESETYVHLAKANADAVRGLEPKISLWNTGAASNPAGGDSLDAMRNLYQMLPPLMTTIHDQTGITLPEWQFGRINAQQKAMSDEKGAGSKVNAVDRAGS</sequence>
<accession>A0A8H4PWY4</accession>
<dbReference type="EMBL" id="JAAVMX010000002">
    <property type="protein sequence ID" value="KAF4511768.1"/>
    <property type="molecule type" value="Genomic_DNA"/>
</dbReference>
<dbReference type="Proteomes" id="UP000557566">
    <property type="component" value="Unassembled WGS sequence"/>
</dbReference>
<dbReference type="PANTHER" id="PTHR13806">
    <property type="entry name" value="FLOTILLIN-RELATED"/>
    <property type="match status" value="1"/>
</dbReference>
<feature type="region of interest" description="Disordered" evidence="6">
    <location>
        <begin position="569"/>
        <end position="588"/>
    </location>
</feature>
<comment type="subcellular location">
    <subcellularLocation>
        <location evidence="1">Cell membrane</location>
    </subcellularLocation>
</comment>
<dbReference type="InterPro" id="IPR001107">
    <property type="entry name" value="Band_7"/>
</dbReference>
<gene>
    <name evidence="8" type="ORF">G6O67_000979</name>
</gene>
<evidence type="ECO:0000259" key="7">
    <source>
        <dbReference type="Pfam" id="PF01145"/>
    </source>
</evidence>
<evidence type="ECO:0000313" key="8">
    <source>
        <dbReference type="EMBL" id="KAF4511768.1"/>
    </source>
</evidence>
<keyword evidence="3" id="KW-1003">Cell membrane</keyword>
<feature type="region of interest" description="Disordered" evidence="6">
    <location>
        <begin position="136"/>
        <end position="165"/>
    </location>
</feature>
<organism evidence="8 9">
    <name type="scientific">Ophiocordyceps sinensis</name>
    <dbReference type="NCBI Taxonomy" id="72228"/>
    <lineage>
        <taxon>Eukaryota</taxon>
        <taxon>Fungi</taxon>
        <taxon>Dikarya</taxon>
        <taxon>Ascomycota</taxon>
        <taxon>Pezizomycotina</taxon>
        <taxon>Sordariomycetes</taxon>
        <taxon>Hypocreomycetidae</taxon>
        <taxon>Hypocreales</taxon>
        <taxon>Ophiocordycipitaceae</taxon>
        <taxon>Ophiocordyceps</taxon>
    </lineage>
</organism>
<evidence type="ECO:0000313" key="9">
    <source>
        <dbReference type="Proteomes" id="UP000557566"/>
    </source>
</evidence>
<keyword evidence="4" id="KW-0472">Membrane</keyword>
<dbReference type="AlphaFoldDB" id="A0A8H4PWY4"/>
<evidence type="ECO:0000256" key="1">
    <source>
        <dbReference type="ARBA" id="ARBA00004236"/>
    </source>
</evidence>
<proteinExistence type="inferred from homology"/>
<dbReference type="GO" id="GO:0005886">
    <property type="term" value="C:plasma membrane"/>
    <property type="evidence" value="ECO:0007669"/>
    <property type="project" value="UniProtKB-SubCell"/>
</dbReference>
<dbReference type="Pfam" id="PF01145">
    <property type="entry name" value="Band_7"/>
    <property type="match status" value="1"/>
</dbReference>
<evidence type="ECO:0000256" key="6">
    <source>
        <dbReference type="SAM" id="MobiDB-lite"/>
    </source>
</evidence>
<dbReference type="OrthoDB" id="6080404at2759"/>
<comment type="caution">
    <text evidence="8">The sequence shown here is derived from an EMBL/GenBank/DDBJ whole genome shotgun (WGS) entry which is preliminary data.</text>
</comment>
<feature type="domain" description="Band 7" evidence="7">
    <location>
        <begin position="161"/>
        <end position="259"/>
    </location>
</feature>
<evidence type="ECO:0000256" key="2">
    <source>
        <dbReference type="ARBA" id="ARBA00007161"/>
    </source>
</evidence>
<evidence type="ECO:0000256" key="3">
    <source>
        <dbReference type="ARBA" id="ARBA00022475"/>
    </source>
</evidence>
<evidence type="ECO:0000256" key="5">
    <source>
        <dbReference type="RuleBase" id="RU366054"/>
    </source>
</evidence>
<dbReference type="Gene3D" id="3.30.479.30">
    <property type="entry name" value="Band 7 domain"/>
    <property type="match status" value="1"/>
</dbReference>
<keyword evidence="9" id="KW-1185">Reference proteome</keyword>
<dbReference type="SUPFAM" id="SSF117892">
    <property type="entry name" value="Band 7/SPFH domain"/>
    <property type="match status" value="1"/>
</dbReference>
<reference evidence="8 9" key="1">
    <citation type="journal article" date="2020" name="Genome Biol. Evol.">
        <title>A new high-quality draft genome assembly of the Chinese cordyceps Ophiocordyceps sinensis.</title>
        <authorList>
            <person name="Shu R."/>
            <person name="Zhang J."/>
            <person name="Meng Q."/>
            <person name="Zhang H."/>
            <person name="Zhou G."/>
            <person name="Li M."/>
            <person name="Wu P."/>
            <person name="Zhao Y."/>
            <person name="Chen C."/>
            <person name="Qin Q."/>
        </authorList>
    </citation>
    <scope>NUCLEOTIDE SEQUENCE [LARGE SCALE GENOMIC DNA]</scope>
    <source>
        <strain evidence="8 9">IOZ07</strain>
    </source>
</reference>